<evidence type="ECO:0000313" key="3">
    <source>
        <dbReference type="Proteomes" id="UP001244640"/>
    </source>
</evidence>
<protein>
    <recommendedName>
        <fullName evidence="4">Lysozyme inhibitor</fullName>
    </recommendedName>
</protein>
<dbReference type="PROSITE" id="PS51257">
    <property type="entry name" value="PROKAR_LIPOPROTEIN"/>
    <property type="match status" value="1"/>
</dbReference>
<keyword evidence="3" id="KW-1185">Reference proteome</keyword>
<comment type="caution">
    <text evidence="2">The sequence shown here is derived from an EMBL/GenBank/DDBJ whole genome shotgun (WGS) entry which is preliminary data.</text>
</comment>
<keyword evidence="1" id="KW-0732">Signal</keyword>
<organism evidence="2 3">
    <name type="scientific">Sphingobacterium zeae</name>
    <dbReference type="NCBI Taxonomy" id="1776859"/>
    <lineage>
        <taxon>Bacteria</taxon>
        <taxon>Pseudomonadati</taxon>
        <taxon>Bacteroidota</taxon>
        <taxon>Sphingobacteriia</taxon>
        <taxon>Sphingobacteriales</taxon>
        <taxon>Sphingobacteriaceae</taxon>
        <taxon>Sphingobacterium</taxon>
    </lineage>
</organism>
<sequence length="128" mass="14204">MKFFNALLTLCIIIILVASCAKNQDSGSATAAAAGSFIGRIQYQDNSLEVDRDNRLIRVLKESGDTYKVEFFTGIPNITSLRLNQENDTTWVSADTTGLKNVKIEGKRLTINYQANSQSWVVENAVRN</sequence>
<proteinExistence type="predicted"/>
<accession>A0ABU0U7S2</accession>
<dbReference type="RefSeq" id="WP_293940083.1">
    <property type="nucleotide sequence ID" value="NZ_JAUTBA010000001.1"/>
</dbReference>
<evidence type="ECO:0000313" key="2">
    <source>
        <dbReference type="EMBL" id="MDQ1150849.1"/>
    </source>
</evidence>
<name>A0ABU0U7S2_9SPHI</name>
<dbReference type="Proteomes" id="UP001244640">
    <property type="component" value="Unassembled WGS sequence"/>
</dbReference>
<reference evidence="2 3" key="1">
    <citation type="submission" date="2023-07" db="EMBL/GenBank/DDBJ databases">
        <title>Functional and genomic diversity of the sorghum phyllosphere microbiome.</title>
        <authorList>
            <person name="Shade A."/>
        </authorList>
    </citation>
    <scope>NUCLEOTIDE SEQUENCE [LARGE SCALE GENOMIC DNA]</scope>
    <source>
        <strain evidence="2 3">SORGH_AS_0892</strain>
    </source>
</reference>
<evidence type="ECO:0008006" key="4">
    <source>
        <dbReference type="Google" id="ProtNLM"/>
    </source>
</evidence>
<dbReference type="EMBL" id="JAUTBA010000001">
    <property type="protein sequence ID" value="MDQ1150849.1"/>
    <property type="molecule type" value="Genomic_DNA"/>
</dbReference>
<feature type="chain" id="PRO_5045802998" description="Lysozyme inhibitor" evidence="1">
    <location>
        <begin position="22"/>
        <end position="128"/>
    </location>
</feature>
<gene>
    <name evidence="2" type="ORF">QE382_002833</name>
</gene>
<evidence type="ECO:0000256" key="1">
    <source>
        <dbReference type="SAM" id="SignalP"/>
    </source>
</evidence>
<feature type="signal peptide" evidence="1">
    <location>
        <begin position="1"/>
        <end position="21"/>
    </location>
</feature>